<dbReference type="SMART" id="SM00155">
    <property type="entry name" value="PLDc"/>
    <property type="match status" value="2"/>
</dbReference>
<dbReference type="InterPro" id="IPR018247">
    <property type="entry name" value="EF_Hand_1_Ca_BS"/>
</dbReference>
<keyword evidence="3" id="KW-0677">Repeat</keyword>
<dbReference type="GO" id="GO:0009395">
    <property type="term" value="P:phospholipid catabolic process"/>
    <property type="evidence" value="ECO:0007669"/>
    <property type="project" value="TreeGrafter"/>
</dbReference>
<dbReference type="PROSITE" id="PS50003">
    <property type="entry name" value="PH_DOMAIN"/>
    <property type="match status" value="1"/>
</dbReference>
<dbReference type="SMART" id="SM00233">
    <property type="entry name" value="PH"/>
    <property type="match status" value="1"/>
</dbReference>
<dbReference type="Pfam" id="PF00169">
    <property type="entry name" value="PH"/>
    <property type="match status" value="1"/>
</dbReference>
<dbReference type="GO" id="GO:0004630">
    <property type="term" value="F:phospholipase D activity"/>
    <property type="evidence" value="ECO:0007669"/>
    <property type="project" value="UniProtKB-EC"/>
</dbReference>
<evidence type="ECO:0000259" key="11">
    <source>
        <dbReference type="PROSITE" id="PS50222"/>
    </source>
</evidence>
<feature type="domain" description="EF-hand" evidence="11">
    <location>
        <begin position="229"/>
        <end position="264"/>
    </location>
</feature>
<evidence type="ECO:0000256" key="1">
    <source>
        <dbReference type="ARBA" id="ARBA00000798"/>
    </source>
</evidence>
<evidence type="ECO:0000256" key="4">
    <source>
        <dbReference type="ARBA" id="ARBA00022801"/>
    </source>
</evidence>
<dbReference type="InterPro" id="IPR011993">
    <property type="entry name" value="PH-like_dom_sf"/>
</dbReference>
<feature type="region of interest" description="Disordered" evidence="8">
    <location>
        <begin position="773"/>
        <end position="852"/>
    </location>
</feature>
<dbReference type="CDD" id="cd09141">
    <property type="entry name" value="PLDc_vPLD1_2_yPLD_like_2"/>
    <property type="match status" value="1"/>
</dbReference>
<dbReference type="PROSITE" id="PS00018">
    <property type="entry name" value="EF_HAND_1"/>
    <property type="match status" value="1"/>
</dbReference>
<dbReference type="FunFam" id="1.10.238.10:FF:000862">
    <property type="entry name" value="Phospholipase D B"/>
    <property type="match status" value="1"/>
</dbReference>
<evidence type="ECO:0000256" key="5">
    <source>
        <dbReference type="ARBA" id="ARBA00022837"/>
    </source>
</evidence>
<name>A0AAN7Z348_9MYCE</name>
<evidence type="ECO:0000259" key="10">
    <source>
        <dbReference type="PROSITE" id="PS50035"/>
    </source>
</evidence>
<feature type="compositionally biased region" description="Basic and acidic residues" evidence="8">
    <location>
        <begin position="17"/>
        <end position="33"/>
    </location>
</feature>
<dbReference type="InterPro" id="IPR025202">
    <property type="entry name" value="PLD-like_dom"/>
</dbReference>
<feature type="compositionally biased region" description="Polar residues" evidence="8">
    <location>
        <begin position="815"/>
        <end position="829"/>
    </location>
</feature>
<dbReference type="InterPro" id="IPR001736">
    <property type="entry name" value="PLipase_D/transphosphatidylase"/>
</dbReference>
<dbReference type="Pfam" id="PF13091">
    <property type="entry name" value="PLDc_2"/>
    <property type="match status" value="1"/>
</dbReference>
<dbReference type="PROSITE" id="PS50222">
    <property type="entry name" value="EF_HAND_2"/>
    <property type="match status" value="2"/>
</dbReference>
<feature type="compositionally biased region" description="Low complexity" evidence="8">
    <location>
        <begin position="830"/>
        <end position="840"/>
    </location>
</feature>
<evidence type="ECO:0000256" key="3">
    <source>
        <dbReference type="ARBA" id="ARBA00022737"/>
    </source>
</evidence>
<dbReference type="PROSITE" id="PS50035">
    <property type="entry name" value="PLD"/>
    <property type="match status" value="2"/>
</dbReference>
<organism evidence="12 13">
    <name type="scientific">Dictyostelium firmibasis</name>
    <dbReference type="NCBI Taxonomy" id="79012"/>
    <lineage>
        <taxon>Eukaryota</taxon>
        <taxon>Amoebozoa</taxon>
        <taxon>Evosea</taxon>
        <taxon>Eumycetozoa</taxon>
        <taxon>Dictyostelia</taxon>
        <taxon>Dictyosteliales</taxon>
        <taxon>Dictyosteliaceae</taxon>
        <taxon>Dictyostelium</taxon>
    </lineage>
</organism>
<dbReference type="FunFam" id="2.30.29.30:FF:000944">
    <property type="entry name" value="Phospholipase D B"/>
    <property type="match status" value="1"/>
</dbReference>
<reference evidence="12 13" key="1">
    <citation type="submission" date="2023-11" db="EMBL/GenBank/DDBJ databases">
        <title>Dfirmibasis_genome.</title>
        <authorList>
            <person name="Edelbroek B."/>
            <person name="Kjellin J."/>
            <person name="Jerlstrom-Hultqvist J."/>
            <person name="Soderbom F."/>
        </authorList>
    </citation>
    <scope>NUCLEOTIDE SEQUENCE [LARGE SCALE GENOMIC DNA]</scope>
    <source>
        <strain evidence="12 13">TNS-C-14</strain>
    </source>
</reference>
<comment type="catalytic activity">
    <reaction evidence="1">
        <text>a 1,2-diacyl-sn-glycero-3-phosphocholine + H2O = a 1,2-diacyl-sn-glycero-3-phosphate + choline + H(+)</text>
        <dbReference type="Rhea" id="RHEA:14445"/>
        <dbReference type="ChEBI" id="CHEBI:15354"/>
        <dbReference type="ChEBI" id="CHEBI:15377"/>
        <dbReference type="ChEBI" id="CHEBI:15378"/>
        <dbReference type="ChEBI" id="CHEBI:57643"/>
        <dbReference type="ChEBI" id="CHEBI:58608"/>
        <dbReference type="EC" id="3.1.4.4"/>
    </reaction>
</comment>
<feature type="compositionally biased region" description="Acidic residues" evidence="8">
    <location>
        <begin position="784"/>
        <end position="812"/>
    </location>
</feature>
<feature type="domain" description="PLD phosphodiesterase" evidence="10">
    <location>
        <begin position="1039"/>
        <end position="1066"/>
    </location>
</feature>
<dbReference type="Gene3D" id="2.30.29.30">
    <property type="entry name" value="Pleckstrin-homology domain (PH domain)/Phosphotyrosine-binding domain (PTB)"/>
    <property type="match status" value="1"/>
</dbReference>
<dbReference type="InterPro" id="IPR011992">
    <property type="entry name" value="EF-hand-dom_pair"/>
</dbReference>
<sequence>MNISQEHAINQNLDQNQKNEEKLEKKTINKDNKGQMSYGDEEVKPTFQNIVDDEKLEHQNDEDQNMPNTDVIERKEVGVIEKINNEDIPIIMSDNAADYKVLQHNLKKGKVSKKSKEEIEKISQQEEKDMLEYLKNYRPNDEFTIQLEDQLSFETYFSRDELHLLYREFKKNSKSGMFMSKEDFISSLTPFSSNSDLTISLMNAIDRNGDQKIAFPEFVQALSIMCRGIKKERLRFTFEICDFNGDSLVSRDEVYSTVKSISDIFLKFGYSKDKFGDASEAVDSVFSSGLTTNGVYLHNKKELSLNEFLERGELNPDLSKCFGMFDYFYLKFIGPIDLLFRDQEVNMDGQLTKIKPKTIFNFNISHRRTLSLRDGFLIVFKKKKLKHDEDKPSKVIFLPGSTVKVVIGSQPSKKKKFLSKKFHNYYGFRVTKGNYNRFFLMENRDEALNWVNAIRFHSRQGFRFQSFSKVRVNIGVEWFINGSSYYNELAETIRRAKHEIYITGWWVSPYVYLQRDNGVEHMEKSRLDRVLTEKAKEGVKVYVLMWNETNLGVQLGSRHAKNWLEGCHSNIHVIRHPKRYPLSWSHHQKNAIIDQQIAFVGGIDICLMRYETSKFQLTDNEGKRFPGKDYGNLLGTVIRTGDPKKDQFDRRECPRMPWHDVHTKIVGPSAKDVASNFIQRWNHAIYVERANKFQPLLIPKDYTTEKPSDQAKPDKWRNLVSNIRKGFTHVSYGREKPTHYQRAGDNPKVRKYTKQGAFGLQSDQIDNKVNLEDDQQNTEYTDNSIDEFDQNENGENDDDDDDDDFNEYDQDDQNTKIPFNNKPSTAGSQSNNSNNNNINNDTGGRTKKSKNNYNDLVKDEEGIELPGTPKIDLNDDKLLKSIYHLSSNMSDSCVVQLVRSISPWSAGTDVEDSCYKAYLGLIKNAQHFIYIQNLFFISSCGSKLPKNRIALAILNRVRRAITLKEKFRVIIMVPISPSGDLALASSRMIIGWTNRTISQGGQSVLELLKNEFPDVDLAQYISFNSIRQWEVNGDRIFTEQIYVHSKVLIVDDRVAVIGSCNINDRSMMGSRDSELAVVVSDQSKLLITMDGKPFKVGKFPHTLRVGLWKTHLNLTDPEISSVIDPVSDNAYINVWRNTARNNSMIYKEVFGDCILENQRRLGIQQKKFITKTNELVVQLSQIQGVLIEYPLDMFCESNLFNEQVGIFTAESYVDVSIFT</sequence>
<dbReference type="Gene3D" id="3.30.870.10">
    <property type="entry name" value="Endonuclease Chain A"/>
    <property type="match status" value="2"/>
</dbReference>
<dbReference type="EC" id="3.1.4.4" evidence="2"/>
<dbReference type="PANTHER" id="PTHR18896:SF76">
    <property type="entry name" value="PHOSPHOLIPASE"/>
    <property type="match status" value="1"/>
</dbReference>
<evidence type="ECO:0000256" key="6">
    <source>
        <dbReference type="ARBA" id="ARBA00022963"/>
    </source>
</evidence>
<evidence type="ECO:0000259" key="9">
    <source>
        <dbReference type="PROSITE" id="PS50003"/>
    </source>
</evidence>
<dbReference type="SMART" id="SM00054">
    <property type="entry name" value="EFh"/>
    <property type="match status" value="2"/>
</dbReference>
<feature type="domain" description="EF-hand" evidence="11">
    <location>
        <begin position="193"/>
        <end position="228"/>
    </location>
</feature>
<dbReference type="GO" id="GO:0005509">
    <property type="term" value="F:calcium ion binding"/>
    <property type="evidence" value="ECO:0007669"/>
    <property type="project" value="InterPro"/>
</dbReference>
<evidence type="ECO:0000256" key="7">
    <source>
        <dbReference type="ARBA" id="ARBA00023098"/>
    </source>
</evidence>
<proteinExistence type="predicted"/>
<evidence type="ECO:0000313" key="13">
    <source>
        <dbReference type="Proteomes" id="UP001344447"/>
    </source>
</evidence>
<dbReference type="SUPFAM" id="SSF47473">
    <property type="entry name" value="EF-hand"/>
    <property type="match status" value="1"/>
</dbReference>
<gene>
    <name evidence="12" type="ORF">RB653_004175</name>
</gene>
<dbReference type="EMBL" id="JAVFKY010000001">
    <property type="protein sequence ID" value="KAK5582590.1"/>
    <property type="molecule type" value="Genomic_DNA"/>
</dbReference>
<feature type="region of interest" description="Disordered" evidence="8">
    <location>
        <begin position="1"/>
        <end position="40"/>
    </location>
</feature>
<dbReference type="Gene3D" id="1.10.238.10">
    <property type="entry name" value="EF-hand"/>
    <property type="match status" value="1"/>
</dbReference>
<dbReference type="CDD" id="cd00821">
    <property type="entry name" value="PH"/>
    <property type="match status" value="1"/>
</dbReference>
<feature type="compositionally biased region" description="Polar residues" evidence="8">
    <location>
        <begin position="1"/>
        <end position="14"/>
    </location>
</feature>
<keyword evidence="6" id="KW-0442">Lipid degradation</keyword>
<comment type="caution">
    <text evidence="12">The sequence shown here is derived from an EMBL/GenBank/DDBJ whole genome shotgun (WGS) entry which is preliminary data.</text>
</comment>
<dbReference type="CDD" id="cd09138">
    <property type="entry name" value="PLDc_vPLD1_2_yPLD_like_1"/>
    <property type="match status" value="1"/>
</dbReference>
<feature type="domain" description="PH" evidence="9">
    <location>
        <begin position="344"/>
        <end position="459"/>
    </location>
</feature>
<feature type="domain" description="PLD phosphodiesterase" evidence="10">
    <location>
        <begin position="582"/>
        <end position="609"/>
    </location>
</feature>
<dbReference type="InterPro" id="IPR002048">
    <property type="entry name" value="EF_hand_dom"/>
</dbReference>
<accession>A0AAN7Z348</accession>
<keyword evidence="5" id="KW-0106">Calcium</keyword>
<dbReference type="InterPro" id="IPR015679">
    <property type="entry name" value="PLipase_D_fam"/>
</dbReference>
<keyword evidence="7" id="KW-0443">Lipid metabolism</keyword>
<dbReference type="Proteomes" id="UP001344447">
    <property type="component" value="Unassembled WGS sequence"/>
</dbReference>
<dbReference type="PRINTS" id="PR00450">
    <property type="entry name" value="RECOVERIN"/>
</dbReference>
<dbReference type="PANTHER" id="PTHR18896">
    <property type="entry name" value="PHOSPHOLIPASE D"/>
    <property type="match status" value="1"/>
</dbReference>
<dbReference type="InterPro" id="IPR001849">
    <property type="entry name" value="PH_domain"/>
</dbReference>
<dbReference type="AlphaFoldDB" id="A0AAN7Z348"/>
<evidence type="ECO:0000256" key="8">
    <source>
        <dbReference type="SAM" id="MobiDB-lite"/>
    </source>
</evidence>
<dbReference type="SUPFAM" id="SSF50729">
    <property type="entry name" value="PH domain-like"/>
    <property type="match status" value="1"/>
</dbReference>
<keyword evidence="4" id="KW-0378">Hydrolase</keyword>
<dbReference type="SUPFAM" id="SSF56024">
    <property type="entry name" value="Phospholipase D/nuclease"/>
    <property type="match status" value="2"/>
</dbReference>
<keyword evidence="13" id="KW-1185">Reference proteome</keyword>
<evidence type="ECO:0000313" key="12">
    <source>
        <dbReference type="EMBL" id="KAK5582590.1"/>
    </source>
</evidence>
<protein>
    <recommendedName>
        <fullName evidence="2">phospholipase D</fullName>
        <ecNumber evidence="2">3.1.4.4</ecNumber>
    </recommendedName>
</protein>
<evidence type="ECO:0000256" key="2">
    <source>
        <dbReference type="ARBA" id="ARBA00012027"/>
    </source>
</evidence>